<keyword evidence="9 12" id="KW-0472">Membrane</keyword>
<comment type="caution">
    <text evidence="13">The sequence shown here is derived from an EMBL/GenBank/DDBJ whole genome shotgun (WGS) entry which is preliminary data.</text>
</comment>
<accession>A0AAV3STG0</accession>
<feature type="transmembrane region" description="Helical" evidence="12">
    <location>
        <begin position="198"/>
        <end position="218"/>
    </location>
</feature>
<feature type="transmembrane region" description="Helical" evidence="12">
    <location>
        <begin position="44"/>
        <end position="66"/>
    </location>
</feature>
<comment type="catalytic activity">
    <reaction evidence="11 12">
        <text>di-trans,octa-cis-undecaprenyl diphosphate + H2O = di-trans,octa-cis-undecaprenyl phosphate + phosphate + H(+)</text>
        <dbReference type="Rhea" id="RHEA:28094"/>
        <dbReference type="ChEBI" id="CHEBI:15377"/>
        <dbReference type="ChEBI" id="CHEBI:15378"/>
        <dbReference type="ChEBI" id="CHEBI:43474"/>
        <dbReference type="ChEBI" id="CHEBI:58405"/>
        <dbReference type="ChEBI" id="CHEBI:60392"/>
        <dbReference type="EC" id="3.6.1.27"/>
    </reaction>
</comment>
<dbReference type="EMBL" id="BAAADQ010000013">
    <property type="protein sequence ID" value="GAA0547816.1"/>
    <property type="molecule type" value="Genomic_DNA"/>
</dbReference>
<feature type="transmembrane region" description="Helical" evidence="12">
    <location>
        <begin position="256"/>
        <end position="277"/>
    </location>
</feature>
<evidence type="ECO:0000256" key="8">
    <source>
        <dbReference type="ARBA" id="ARBA00022989"/>
    </source>
</evidence>
<dbReference type="InterPro" id="IPR003824">
    <property type="entry name" value="UppP"/>
</dbReference>
<feature type="transmembrane region" description="Helical" evidence="12">
    <location>
        <begin position="92"/>
        <end position="115"/>
    </location>
</feature>
<evidence type="ECO:0000256" key="5">
    <source>
        <dbReference type="ARBA" id="ARBA00022475"/>
    </source>
</evidence>
<dbReference type="Proteomes" id="UP001501425">
    <property type="component" value="Unassembled WGS sequence"/>
</dbReference>
<dbReference type="PANTHER" id="PTHR30622">
    <property type="entry name" value="UNDECAPRENYL-DIPHOSPHATASE"/>
    <property type="match status" value="1"/>
</dbReference>
<dbReference type="RefSeq" id="WP_371152690.1">
    <property type="nucleotide sequence ID" value="NZ_BAAADQ010000013.1"/>
</dbReference>
<comment type="function">
    <text evidence="12">Catalyzes the dephosphorylation of undecaprenyl diphosphate (UPP).</text>
</comment>
<evidence type="ECO:0000256" key="3">
    <source>
        <dbReference type="ARBA" id="ARBA00012374"/>
    </source>
</evidence>
<comment type="subcellular location">
    <subcellularLocation>
        <location evidence="1 12">Cell membrane</location>
        <topology evidence="1 12">Multi-pass membrane protein</topology>
    </subcellularLocation>
</comment>
<evidence type="ECO:0000256" key="11">
    <source>
        <dbReference type="ARBA" id="ARBA00047594"/>
    </source>
</evidence>
<dbReference type="AlphaFoldDB" id="A0AAV3STG0"/>
<keyword evidence="5 12" id="KW-1003">Cell membrane</keyword>
<dbReference type="PANTHER" id="PTHR30622:SF2">
    <property type="entry name" value="UNDECAPRENYL-DIPHOSPHATASE"/>
    <property type="match status" value="1"/>
</dbReference>
<dbReference type="GO" id="GO:0005886">
    <property type="term" value="C:plasma membrane"/>
    <property type="evidence" value="ECO:0007669"/>
    <property type="project" value="UniProtKB-SubCell"/>
</dbReference>
<gene>
    <name evidence="12" type="primary">uppP</name>
    <name evidence="13" type="ORF">GCM10008994_23370</name>
</gene>
<feature type="transmembrane region" description="Helical" evidence="12">
    <location>
        <begin position="121"/>
        <end position="140"/>
    </location>
</feature>
<dbReference type="EC" id="3.6.1.27" evidence="3 12"/>
<comment type="similarity">
    <text evidence="2 12">Belongs to the UppP family.</text>
</comment>
<evidence type="ECO:0000256" key="7">
    <source>
        <dbReference type="ARBA" id="ARBA00022801"/>
    </source>
</evidence>
<evidence type="ECO:0000256" key="6">
    <source>
        <dbReference type="ARBA" id="ARBA00022692"/>
    </source>
</evidence>
<reference evidence="13" key="1">
    <citation type="journal article" date="2014" name="Int. J. Syst. Evol. Microbiol.">
        <title>Complete genome sequence of Corynebacterium casei LMG S-19264T (=DSM 44701T), isolated from a smear-ripened cheese.</title>
        <authorList>
            <consortium name="US DOE Joint Genome Institute (JGI-PGF)"/>
            <person name="Walter F."/>
            <person name="Albersmeier A."/>
            <person name="Kalinowski J."/>
            <person name="Ruckert C."/>
        </authorList>
    </citation>
    <scope>NUCLEOTIDE SEQUENCE</scope>
    <source>
        <strain evidence="13">JCM 14265</strain>
    </source>
</reference>
<name>A0AAV3STG0_9EURY</name>
<evidence type="ECO:0000313" key="13">
    <source>
        <dbReference type="EMBL" id="GAA0547816.1"/>
    </source>
</evidence>
<proteinExistence type="inferred from homology"/>
<keyword evidence="8 12" id="KW-1133">Transmembrane helix</keyword>
<dbReference type="HAMAP" id="MF_01006">
    <property type="entry name" value="Undec_diphosphatase"/>
    <property type="match status" value="1"/>
</dbReference>
<protein>
    <recommendedName>
        <fullName evidence="4 12">Undecaprenyl-diphosphatase</fullName>
        <ecNumber evidence="3 12">3.6.1.27</ecNumber>
    </recommendedName>
    <alternativeName>
        <fullName evidence="10 12">Undecaprenyl pyrophosphate phosphatase</fullName>
    </alternativeName>
</protein>
<organism evidence="13 14">
    <name type="scientific">Halorubrum ejinorense</name>
    <dbReference type="NCBI Taxonomy" id="425309"/>
    <lineage>
        <taxon>Archaea</taxon>
        <taxon>Methanobacteriati</taxon>
        <taxon>Methanobacteriota</taxon>
        <taxon>Stenosarchaea group</taxon>
        <taxon>Halobacteria</taxon>
        <taxon>Halobacteriales</taxon>
        <taxon>Haloferacaceae</taxon>
        <taxon>Halorubrum</taxon>
    </lineage>
</organism>
<keyword evidence="6 12" id="KW-0812">Transmembrane</keyword>
<evidence type="ECO:0000313" key="14">
    <source>
        <dbReference type="Proteomes" id="UP001501425"/>
    </source>
</evidence>
<keyword evidence="7 12" id="KW-0378">Hydrolase</keyword>
<reference evidence="13" key="2">
    <citation type="submission" date="2023-12" db="EMBL/GenBank/DDBJ databases">
        <authorList>
            <person name="Sun Q."/>
            <person name="Inoue M."/>
        </authorList>
    </citation>
    <scope>NUCLEOTIDE SEQUENCE</scope>
    <source>
        <strain evidence="13">JCM 14265</strain>
    </source>
</reference>
<evidence type="ECO:0000256" key="10">
    <source>
        <dbReference type="ARBA" id="ARBA00032707"/>
    </source>
</evidence>
<dbReference type="Pfam" id="PF02673">
    <property type="entry name" value="BacA"/>
    <property type="match status" value="1"/>
</dbReference>
<evidence type="ECO:0000256" key="2">
    <source>
        <dbReference type="ARBA" id="ARBA00010621"/>
    </source>
</evidence>
<feature type="transmembrane region" description="Helical" evidence="12">
    <location>
        <begin position="224"/>
        <end position="244"/>
    </location>
</feature>
<evidence type="ECO:0000256" key="1">
    <source>
        <dbReference type="ARBA" id="ARBA00004651"/>
    </source>
</evidence>
<sequence>MSVVTTTELLVAILAGIVQGVVEWLPVSSQGNLSLVLTLVGTDPAVAVQLALFLQLGTTLSAATYYRAEIATILRTLPGWRPANAYDADHAIATYVVVASLFTGLVGIPLYILAVDLVSDLTGGVFIAAIGVLLVITGLLQRASDSVSMGGRETPSLVDSILVGSAQGFAILPGISRSGVTASTLLFRSYDPPTAFRLSFLLSIPASVGAAALTLASAGGLPGIAPVPAAVALGVSAVVGYLTIDALMRVVERVPFATVCYALGGIAIAGGLVLTLVV</sequence>
<evidence type="ECO:0000256" key="12">
    <source>
        <dbReference type="HAMAP-Rule" id="MF_01006"/>
    </source>
</evidence>
<evidence type="ECO:0000256" key="4">
    <source>
        <dbReference type="ARBA" id="ARBA00021581"/>
    </source>
</evidence>
<dbReference type="GO" id="GO:0050380">
    <property type="term" value="F:undecaprenyl-diphosphatase activity"/>
    <property type="evidence" value="ECO:0007669"/>
    <property type="project" value="UniProtKB-UniRule"/>
</dbReference>
<evidence type="ECO:0000256" key="9">
    <source>
        <dbReference type="ARBA" id="ARBA00023136"/>
    </source>
</evidence>